<evidence type="ECO:0000313" key="3">
    <source>
        <dbReference type="Proteomes" id="UP001519349"/>
    </source>
</evidence>
<accession>A0ABS5B0B4</accession>
<dbReference type="InterPro" id="IPR036165">
    <property type="entry name" value="YefM-like_sf"/>
</dbReference>
<dbReference type="NCBIfam" id="TIGR01552">
    <property type="entry name" value="phd_fam"/>
    <property type="match status" value="1"/>
</dbReference>
<dbReference type="EMBL" id="QFAY01000044">
    <property type="protein sequence ID" value="MBP2622276.1"/>
    <property type="molecule type" value="Genomic_DNA"/>
</dbReference>
<proteinExistence type="inferred from homology"/>
<sequence length="84" mass="9672">MENTVPVSDMRNYNQTLKSVERGTQVILTKNGMAKYAVVDIDEWRNIQATVRLLEELQKGYHSLKTEETYSASEFAELLEEDSD</sequence>
<gene>
    <name evidence="2" type="ORF">DHL47_13350</name>
</gene>
<dbReference type="RefSeq" id="WP_209552152.1">
    <property type="nucleotide sequence ID" value="NZ_QFAY01000044.1"/>
</dbReference>
<evidence type="ECO:0000256" key="1">
    <source>
        <dbReference type="ARBA" id="ARBA00009981"/>
    </source>
</evidence>
<dbReference type="SUPFAM" id="SSF143120">
    <property type="entry name" value="YefM-like"/>
    <property type="match status" value="1"/>
</dbReference>
<reference evidence="2 3" key="1">
    <citation type="submission" date="2018-05" db="EMBL/GenBank/DDBJ databases">
        <title>Draft genome sequence of Streptococcus panodentis CCUG 70867T.</title>
        <authorList>
            <person name="Salva-Serra F."/>
            <person name="Mendez V."/>
            <person name="Jaen-Luchoro D."/>
            <person name="Gonzales-Siles L."/>
            <person name="Karlsson R."/>
            <person name="Engstrom-Jakobsson H."/>
            <person name="Busquets A."/>
            <person name="Gomila M."/>
            <person name="Pineiro-Iglesias B."/>
            <person name="Bennasar-Figueras A."/>
            <person name="Seeger M."/>
            <person name="Moore E."/>
        </authorList>
    </citation>
    <scope>NUCLEOTIDE SEQUENCE [LARGE SCALE GENOMIC DNA]</scope>
    <source>
        <strain evidence="2 3">CCUG 70867</strain>
    </source>
</reference>
<keyword evidence="3" id="KW-1185">Reference proteome</keyword>
<evidence type="ECO:0000313" key="2">
    <source>
        <dbReference type="EMBL" id="MBP2622276.1"/>
    </source>
</evidence>
<name>A0ABS5B0B4_9STRE</name>
<dbReference type="Proteomes" id="UP001519349">
    <property type="component" value="Unassembled WGS sequence"/>
</dbReference>
<organism evidence="2 3">
    <name type="scientific">Streptococcus panodentis</name>
    <dbReference type="NCBI Taxonomy" id="1581472"/>
    <lineage>
        <taxon>Bacteria</taxon>
        <taxon>Bacillati</taxon>
        <taxon>Bacillota</taxon>
        <taxon>Bacilli</taxon>
        <taxon>Lactobacillales</taxon>
        <taxon>Streptococcaceae</taxon>
        <taxon>Streptococcus</taxon>
    </lineage>
</organism>
<protein>
    <submittedName>
        <fullName evidence="2">Prevent-host-death protein</fullName>
    </submittedName>
</protein>
<comment type="similarity">
    <text evidence="1">Belongs to the phD/YefM antitoxin family.</text>
</comment>
<comment type="caution">
    <text evidence="2">The sequence shown here is derived from an EMBL/GenBank/DDBJ whole genome shotgun (WGS) entry which is preliminary data.</text>
</comment>